<reference evidence="2 3" key="1">
    <citation type="submission" date="2018-11" db="EMBL/GenBank/DDBJ databases">
        <authorList>
            <consortium name="Pathogen Informatics"/>
        </authorList>
    </citation>
    <scope>NUCLEOTIDE SEQUENCE [LARGE SCALE GENOMIC DNA]</scope>
</reference>
<name>A0A3P7I3H3_STRVU</name>
<keyword evidence="1" id="KW-0812">Transmembrane</keyword>
<evidence type="ECO:0000256" key="1">
    <source>
        <dbReference type="SAM" id="Phobius"/>
    </source>
</evidence>
<dbReference type="EMBL" id="UYYB01007300">
    <property type="protein sequence ID" value="VDM68011.1"/>
    <property type="molecule type" value="Genomic_DNA"/>
</dbReference>
<evidence type="ECO:0000313" key="3">
    <source>
        <dbReference type="Proteomes" id="UP000270094"/>
    </source>
</evidence>
<sequence length="66" mass="7412">MNRTPQTGRHSLCSVATISGDQHLTLPQPPPPPTHSNYVTYVPQMLLAIITISFAWLANLISYMYR</sequence>
<gene>
    <name evidence="2" type="ORF">SVUK_LOCUS3009</name>
</gene>
<accession>A0A3P7I3H3</accession>
<proteinExistence type="predicted"/>
<protein>
    <submittedName>
        <fullName evidence="2">Uncharacterized protein</fullName>
    </submittedName>
</protein>
<dbReference type="Proteomes" id="UP000270094">
    <property type="component" value="Unassembled WGS sequence"/>
</dbReference>
<organism evidence="2 3">
    <name type="scientific">Strongylus vulgaris</name>
    <name type="common">Blood worm</name>
    <dbReference type="NCBI Taxonomy" id="40348"/>
    <lineage>
        <taxon>Eukaryota</taxon>
        <taxon>Metazoa</taxon>
        <taxon>Ecdysozoa</taxon>
        <taxon>Nematoda</taxon>
        <taxon>Chromadorea</taxon>
        <taxon>Rhabditida</taxon>
        <taxon>Rhabditina</taxon>
        <taxon>Rhabditomorpha</taxon>
        <taxon>Strongyloidea</taxon>
        <taxon>Strongylidae</taxon>
        <taxon>Strongylus</taxon>
    </lineage>
</organism>
<dbReference type="OrthoDB" id="5856972at2759"/>
<dbReference type="AlphaFoldDB" id="A0A3P7I3H3"/>
<keyword evidence="3" id="KW-1185">Reference proteome</keyword>
<keyword evidence="1" id="KW-0472">Membrane</keyword>
<feature type="transmembrane region" description="Helical" evidence="1">
    <location>
        <begin position="41"/>
        <end position="65"/>
    </location>
</feature>
<keyword evidence="1" id="KW-1133">Transmembrane helix</keyword>
<evidence type="ECO:0000313" key="2">
    <source>
        <dbReference type="EMBL" id="VDM68011.1"/>
    </source>
</evidence>